<evidence type="ECO:0000313" key="2">
    <source>
        <dbReference type="Proteomes" id="UP001233999"/>
    </source>
</evidence>
<dbReference type="AlphaFoldDB" id="A0AAD8EJ05"/>
<protein>
    <submittedName>
        <fullName evidence="1">Uncharacterized protein</fullName>
    </submittedName>
</protein>
<proteinExistence type="predicted"/>
<sequence>PSKRLAVTVTSQLYKIFWHSLVVTHTGITGAGAAGSTGAQRVEILNASRTVDSSTRTADPVSETFQVLLLFLVRLRTARFGTPCSRLPIESSKPGVSAVARSYLRKSAGPATPSLQNCVVDSEAILSTTCSIYTFIHDVFSARSVTSYVLMKTFSVFIADSLQGSNKPATLRGNGKWISYCAPSSLHYYYYYYYYYYGTVHNFKATYCCERCSTNRNGFRNFLKSLNLALKS</sequence>
<feature type="non-terminal residue" evidence="1">
    <location>
        <position position="232"/>
    </location>
</feature>
<organism evidence="1 2">
    <name type="scientific">Diploptera punctata</name>
    <name type="common">Pacific beetle cockroach</name>
    <dbReference type="NCBI Taxonomy" id="6984"/>
    <lineage>
        <taxon>Eukaryota</taxon>
        <taxon>Metazoa</taxon>
        <taxon>Ecdysozoa</taxon>
        <taxon>Arthropoda</taxon>
        <taxon>Hexapoda</taxon>
        <taxon>Insecta</taxon>
        <taxon>Pterygota</taxon>
        <taxon>Neoptera</taxon>
        <taxon>Polyneoptera</taxon>
        <taxon>Dictyoptera</taxon>
        <taxon>Blattodea</taxon>
        <taxon>Blaberoidea</taxon>
        <taxon>Blaberidae</taxon>
        <taxon>Diplopterinae</taxon>
        <taxon>Diploptera</taxon>
    </lineage>
</organism>
<feature type="non-terminal residue" evidence="1">
    <location>
        <position position="1"/>
    </location>
</feature>
<name>A0AAD8EJ05_DIPPU</name>
<keyword evidence="2" id="KW-1185">Reference proteome</keyword>
<dbReference type="Proteomes" id="UP001233999">
    <property type="component" value="Unassembled WGS sequence"/>
</dbReference>
<dbReference type="EMBL" id="JASPKZ010003837">
    <property type="protein sequence ID" value="KAJ9592375.1"/>
    <property type="molecule type" value="Genomic_DNA"/>
</dbReference>
<accession>A0AAD8EJ05</accession>
<comment type="caution">
    <text evidence="1">The sequence shown here is derived from an EMBL/GenBank/DDBJ whole genome shotgun (WGS) entry which is preliminary data.</text>
</comment>
<reference evidence="1" key="1">
    <citation type="journal article" date="2023" name="IScience">
        <title>Live-bearing cockroach genome reveals convergent evolutionary mechanisms linked to viviparity in insects and beyond.</title>
        <authorList>
            <person name="Fouks B."/>
            <person name="Harrison M.C."/>
            <person name="Mikhailova A.A."/>
            <person name="Marchal E."/>
            <person name="English S."/>
            <person name="Carruthers M."/>
            <person name="Jennings E.C."/>
            <person name="Chiamaka E.L."/>
            <person name="Frigard R.A."/>
            <person name="Pippel M."/>
            <person name="Attardo G.M."/>
            <person name="Benoit J.B."/>
            <person name="Bornberg-Bauer E."/>
            <person name="Tobe S.S."/>
        </authorList>
    </citation>
    <scope>NUCLEOTIDE SEQUENCE</scope>
    <source>
        <strain evidence="1">Stay&amp;Tobe</strain>
    </source>
</reference>
<evidence type="ECO:0000313" key="1">
    <source>
        <dbReference type="EMBL" id="KAJ9592375.1"/>
    </source>
</evidence>
<reference evidence="1" key="2">
    <citation type="submission" date="2023-05" db="EMBL/GenBank/DDBJ databases">
        <authorList>
            <person name="Fouks B."/>
        </authorList>
    </citation>
    <scope>NUCLEOTIDE SEQUENCE</scope>
    <source>
        <strain evidence="1">Stay&amp;Tobe</strain>
        <tissue evidence="1">Testes</tissue>
    </source>
</reference>
<gene>
    <name evidence="1" type="ORF">L9F63_015943</name>
</gene>